<keyword evidence="1" id="KW-0175">Coiled coil</keyword>
<name>A0ABQ5IY11_9ASTR</name>
<accession>A0ABQ5IY11</accession>
<proteinExistence type="predicted"/>
<evidence type="ECO:0000256" key="1">
    <source>
        <dbReference type="SAM" id="Coils"/>
    </source>
</evidence>
<evidence type="ECO:0000259" key="2">
    <source>
        <dbReference type="Pfam" id="PF07727"/>
    </source>
</evidence>
<gene>
    <name evidence="3" type="ORF">Tco_1121411</name>
</gene>
<reference evidence="3" key="2">
    <citation type="submission" date="2022-01" db="EMBL/GenBank/DDBJ databases">
        <authorList>
            <person name="Yamashiro T."/>
            <person name="Shiraishi A."/>
            <person name="Satake H."/>
            <person name="Nakayama K."/>
        </authorList>
    </citation>
    <scope>NUCLEOTIDE SEQUENCE</scope>
</reference>
<evidence type="ECO:0000313" key="4">
    <source>
        <dbReference type="Proteomes" id="UP001151760"/>
    </source>
</evidence>
<feature type="coiled-coil region" evidence="1">
    <location>
        <begin position="502"/>
        <end position="529"/>
    </location>
</feature>
<protein>
    <submittedName>
        <fullName evidence="3">Ribonuclease H-like domain-containing protein</fullName>
    </submittedName>
</protein>
<dbReference type="CDD" id="cd09272">
    <property type="entry name" value="RNase_HI_RT_Ty1"/>
    <property type="match status" value="1"/>
</dbReference>
<reference evidence="3" key="1">
    <citation type="journal article" date="2022" name="Int. J. Mol. Sci.">
        <title>Draft Genome of Tanacetum Coccineum: Genomic Comparison of Closely Related Tanacetum-Family Plants.</title>
        <authorList>
            <person name="Yamashiro T."/>
            <person name="Shiraishi A."/>
            <person name="Nakayama K."/>
            <person name="Satake H."/>
        </authorList>
    </citation>
    <scope>NUCLEOTIDE SEQUENCE</scope>
</reference>
<dbReference type="Pfam" id="PF07727">
    <property type="entry name" value="RVT_2"/>
    <property type="match status" value="1"/>
</dbReference>
<comment type="caution">
    <text evidence="3">The sequence shown here is derived from an EMBL/GenBank/DDBJ whole genome shotgun (WGS) entry which is preliminary data.</text>
</comment>
<dbReference type="InterPro" id="IPR013103">
    <property type="entry name" value="RVT_2"/>
</dbReference>
<dbReference type="Proteomes" id="UP001151760">
    <property type="component" value="Unassembled WGS sequence"/>
</dbReference>
<dbReference type="PANTHER" id="PTHR11439:SF495">
    <property type="entry name" value="REVERSE TRANSCRIPTASE, RNA-DEPENDENT DNA POLYMERASE-RELATED"/>
    <property type="match status" value="1"/>
</dbReference>
<feature type="domain" description="Reverse transcriptase Ty1/copia-type" evidence="2">
    <location>
        <begin position="16"/>
        <end position="179"/>
    </location>
</feature>
<dbReference type="InterPro" id="IPR043502">
    <property type="entry name" value="DNA/RNA_pol_sf"/>
</dbReference>
<dbReference type="EMBL" id="BQNB010021303">
    <property type="protein sequence ID" value="GJU04981.1"/>
    <property type="molecule type" value="Genomic_DNA"/>
</dbReference>
<organism evidence="3 4">
    <name type="scientific">Tanacetum coccineum</name>
    <dbReference type="NCBI Taxonomy" id="301880"/>
    <lineage>
        <taxon>Eukaryota</taxon>
        <taxon>Viridiplantae</taxon>
        <taxon>Streptophyta</taxon>
        <taxon>Embryophyta</taxon>
        <taxon>Tracheophyta</taxon>
        <taxon>Spermatophyta</taxon>
        <taxon>Magnoliopsida</taxon>
        <taxon>eudicotyledons</taxon>
        <taxon>Gunneridae</taxon>
        <taxon>Pentapetalae</taxon>
        <taxon>asterids</taxon>
        <taxon>campanulids</taxon>
        <taxon>Asterales</taxon>
        <taxon>Asteraceae</taxon>
        <taxon>Asteroideae</taxon>
        <taxon>Anthemideae</taxon>
        <taxon>Anthemidinae</taxon>
        <taxon>Tanacetum</taxon>
    </lineage>
</organism>
<evidence type="ECO:0000313" key="3">
    <source>
        <dbReference type="EMBL" id="GJU04981.1"/>
    </source>
</evidence>
<sequence>MHYRYCSILIFQRSYSLDVKSAFLYGKIEEDVYVCQPPVFEDPNFPDRVYRVEKALYGLHQAPRAWYETLSTYMLDNRFQRGKIDKTLFIKRHKDDILLVQVYMDDIIFSLTKKELCIAFEKLMHEKFQMSPMGELTFFLGLQVKQKKDIIFISQNKYVAKILKKFGFTEVKTTSTPMETQKPLLKDEDGEEVYVPDIKFLKVSHLHAMKRIFGYLKGQPKLGLWYPKDSPFDLVAYTNSDYAGASLDWKSTTGGCQFLGCRLISWQCKKQTVVANSTTEAEYVAASSCCGQVLWIQTQLLDYGVSTDRKAKKSVRLMMGKLFGMKLELMLFWSTVMAKTINREEQLHALVDGKKIIITESAVRRDLQLADEEDEAFHRVVGYESSDNEESLGEDASKQGRIDAIDADGEITLVSVHDVNVSAGEEVFTTTVDDITLAQVLEEMKSTKPKKKGIVIQELVESTTTIASQQSQDKGKGILIEPVKPMNKKNQIRLDEETALNLQAEFDEEERLARKNAEKEEEANIALIET</sequence>
<keyword evidence="4" id="KW-1185">Reference proteome</keyword>
<dbReference type="SUPFAM" id="SSF56672">
    <property type="entry name" value="DNA/RNA polymerases"/>
    <property type="match status" value="1"/>
</dbReference>
<dbReference type="PANTHER" id="PTHR11439">
    <property type="entry name" value="GAG-POL-RELATED RETROTRANSPOSON"/>
    <property type="match status" value="1"/>
</dbReference>